<keyword evidence="3" id="KW-1185">Reference proteome</keyword>
<evidence type="ECO:0000256" key="1">
    <source>
        <dbReference type="SAM" id="MobiDB-lite"/>
    </source>
</evidence>
<feature type="region of interest" description="Disordered" evidence="1">
    <location>
        <begin position="48"/>
        <end position="73"/>
    </location>
</feature>
<dbReference type="EMBL" id="MU826357">
    <property type="protein sequence ID" value="KAJ7379459.1"/>
    <property type="molecule type" value="Genomic_DNA"/>
</dbReference>
<proteinExistence type="predicted"/>
<evidence type="ECO:0000313" key="3">
    <source>
        <dbReference type="Proteomes" id="UP001163046"/>
    </source>
</evidence>
<feature type="compositionally biased region" description="Polar residues" evidence="1">
    <location>
        <begin position="48"/>
        <end position="69"/>
    </location>
</feature>
<organism evidence="2 3">
    <name type="scientific">Desmophyllum pertusum</name>
    <dbReference type="NCBI Taxonomy" id="174260"/>
    <lineage>
        <taxon>Eukaryota</taxon>
        <taxon>Metazoa</taxon>
        <taxon>Cnidaria</taxon>
        <taxon>Anthozoa</taxon>
        <taxon>Hexacorallia</taxon>
        <taxon>Scleractinia</taxon>
        <taxon>Caryophylliina</taxon>
        <taxon>Caryophylliidae</taxon>
        <taxon>Desmophyllum</taxon>
    </lineage>
</organism>
<sequence>MANQSRPIPVNNEEVVEIVQALQPNVDNATNNPVSEAASVFSGLANCQQDSPAASRQDSVNSQAPGNSEKTGEINKAEGTLEHVAGNLCEDAHPGIMVQYCLVVVRKQREDLDIRPTQGVKPLGIGCVPTKGCGCVPTQEVRLCAHPRGEAVCPLKYVCVPTQEVWLCAHRRGVAMCPPKRCGCVPTKGCGCVPTQEVWLCLHLEVWLGAHKDVWRCVHRGVAVGPQRDVAVCPQRRCGCMLSRGAAVRHTRDNAANSSCGIRVEVKSNPLMGLEARRGS</sequence>
<name>A0A9W9ZEE7_9CNID</name>
<gene>
    <name evidence="2" type="ORF">OS493_015240</name>
</gene>
<comment type="caution">
    <text evidence="2">The sequence shown here is derived from an EMBL/GenBank/DDBJ whole genome shotgun (WGS) entry which is preliminary data.</text>
</comment>
<accession>A0A9W9ZEE7</accession>
<dbReference type="AlphaFoldDB" id="A0A9W9ZEE7"/>
<protein>
    <submittedName>
        <fullName evidence="2">Uncharacterized protein</fullName>
    </submittedName>
</protein>
<evidence type="ECO:0000313" key="2">
    <source>
        <dbReference type="EMBL" id="KAJ7379459.1"/>
    </source>
</evidence>
<dbReference type="Proteomes" id="UP001163046">
    <property type="component" value="Unassembled WGS sequence"/>
</dbReference>
<reference evidence="2" key="1">
    <citation type="submission" date="2023-01" db="EMBL/GenBank/DDBJ databases">
        <title>Genome assembly of the deep-sea coral Lophelia pertusa.</title>
        <authorList>
            <person name="Herrera S."/>
            <person name="Cordes E."/>
        </authorList>
    </citation>
    <scope>NUCLEOTIDE SEQUENCE</scope>
    <source>
        <strain evidence="2">USNM1676648</strain>
        <tissue evidence="2">Polyp</tissue>
    </source>
</reference>